<dbReference type="Proteomes" id="UP000032361">
    <property type="component" value="Unassembled WGS sequence"/>
</dbReference>
<keyword evidence="1" id="KW-0255">Endonuclease</keyword>
<accession>A0A0D7W4W5</accession>
<keyword evidence="1" id="KW-0378">Hydrolase</keyword>
<dbReference type="GO" id="GO:0004519">
    <property type="term" value="F:endonuclease activity"/>
    <property type="evidence" value="ECO:0007669"/>
    <property type="project" value="UniProtKB-KW"/>
</dbReference>
<gene>
    <name evidence="1" type="ORF">PK35_04995</name>
</gene>
<dbReference type="AlphaFoldDB" id="A0A0D7W4W5"/>
<evidence type="ECO:0000313" key="1">
    <source>
        <dbReference type="EMBL" id="KJD34089.1"/>
    </source>
</evidence>
<dbReference type="OrthoDB" id="1115230at2"/>
<dbReference type="Pfam" id="PF16125">
    <property type="entry name" value="DUF4837"/>
    <property type="match status" value="1"/>
</dbReference>
<dbReference type="PROSITE" id="PS51257">
    <property type="entry name" value="PROKAR_LIPOPROTEIN"/>
    <property type="match status" value="1"/>
</dbReference>
<dbReference type="EMBL" id="JTDV01000002">
    <property type="protein sequence ID" value="KJD34089.1"/>
    <property type="molecule type" value="Genomic_DNA"/>
</dbReference>
<reference evidence="1 2" key="1">
    <citation type="journal article" date="2015" name="Antonie Van Leeuwenhoek">
        <title>Tamlana nanhaiensis sp. nov., isolated from surface seawater collected from the South China Sea.</title>
        <authorList>
            <person name="Liu X."/>
            <person name="Lai Q."/>
            <person name="Du Y."/>
            <person name="Li G."/>
            <person name="Sun F."/>
            <person name="Shao Z."/>
        </authorList>
    </citation>
    <scope>NUCLEOTIDE SEQUENCE [LARGE SCALE GENOMIC DNA]</scope>
    <source>
        <strain evidence="1 2">FHC16</strain>
    </source>
</reference>
<name>A0A0D7W4W5_9FLAO</name>
<keyword evidence="2" id="KW-1185">Reference proteome</keyword>
<protein>
    <submittedName>
        <fullName evidence="1">Group I intron homing endonuclease</fullName>
    </submittedName>
</protein>
<dbReference type="RefSeq" id="WP_044625577.1">
    <property type="nucleotide sequence ID" value="NZ_JTDV01000002.1"/>
</dbReference>
<evidence type="ECO:0000313" key="2">
    <source>
        <dbReference type="Proteomes" id="UP000032361"/>
    </source>
</evidence>
<sequence length="337" mass="38041">MIRYVILSAFTLFFLVSCGNKKKSDKDIYIADATGAINNVSVVMENDLWDGSVGEAVRSVLAKPIYGLPQDEPTFTISQIPPAVFSGFVTKNRTVLKIETGKEADLKVLDDAYAKPQKVIVISGKTKQEIIDLIIENEVKIVDVFRNVELAARLAQMEKSPHSYTQIKEKLGLTIQFPSIYSVAKESDNFFWFRKSITIGHMHLMMYDLPHDGIKRNDSTVLQIIKLRDSIGEKYFRGRLDGNLDANGQTISSFMVTESAYAPYLKETIVDNKPALETKGIWELTNDFMGGPFIDYAIEDKTNNRWVIIEGFAFAPSVEKRNYMLELEAIIKSVKIE</sequence>
<dbReference type="PATRIC" id="fig|1382798.3.peg.2174"/>
<dbReference type="InterPro" id="IPR032286">
    <property type="entry name" value="DUF4837"/>
</dbReference>
<dbReference type="STRING" id="1382798.PK35_04995"/>
<organism evidence="1 2">
    <name type="scientific">Neotamlana nanhaiensis</name>
    <dbReference type="NCBI Taxonomy" id="1382798"/>
    <lineage>
        <taxon>Bacteria</taxon>
        <taxon>Pseudomonadati</taxon>
        <taxon>Bacteroidota</taxon>
        <taxon>Flavobacteriia</taxon>
        <taxon>Flavobacteriales</taxon>
        <taxon>Flavobacteriaceae</taxon>
        <taxon>Neotamlana</taxon>
    </lineage>
</organism>
<keyword evidence="1" id="KW-0540">Nuclease</keyword>
<comment type="caution">
    <text evidence="1">The sequence shown here is derived from an EMBL/GenBank/DDBJ whole genome shotgun (WGS) entry which is preliminary data.</text>
</comment>
<proteinExistence type="predicted"/>